<comment type="caution">
    <text evidence="2">The sequence shown here is derived from an EMBL/GenBank/DDBJ whole genome shotgun (WGS) entry which is preliminary data.</text>
</comment>
<feature type="region of interest" description="Disordered" evidence="1">
    <location>
        <begin position="91"/>
        <end position="129"/>
    </location>
</feature>
<dbReference type="InterPro" id="IPR043899">
    <property type="entry name" value="DUF5789"/>
</dbReference>
<evidence type="ECO:0008006" key="4">
    <source>
        <dbReference type="Google" id="ProtNLM"/>
    </source>
</evidence>
<dbReference type="Proteomes" id="UP001596447">
    <property type="component" value="Unassembled WGS sequence"/>
</dbReference>
<sequence>MPEDEHASETSHIGRMDQRERDRTERIEEELREELDGQQYPTNTAELSREYAETIVHLPRDTESLGDVFDRLAPDEYDSPQDAREAVLGELTGTAGFERGDDSEYNPERELDALEETEREEGKSELDVE</sequence>
<name>A0ABD5Z769_9EURY</name>
<proteinExistence type="predicted"/>
<dbReference type="RefSeq" id="WP_279527779.1">
    <property type="nucleotide sequence ID" value="NZ_CP122312.1"/>
</dbReference>
<feature type="compositionally biased region" description="Basic and acidic residues" evidence="1">
    <location>
        <begin position="120"/>
        <end position="129"/>
    </location>
</feature>
<dbReference type="EMBL" id="JBHTAR010000011">
    <property type="protein sequence ID" value="MFC7201020.1"/>
    <property type="molecule type" value="Genomic_DNA"/>
</dbReference>
<reference evidence="2 3" key="1">
    <citation type="journal article" date="2019" name="Int. J. Syst. Evol. Microbiol.">
        <title>The Global Catalogue of Microorganisms (GCM) 10K type strain sequencing project: providing services to taxonomists for standard genome sequencing and annotation.</title>
        <authorList>
            <consortium name="The Broad Institute Genomics Platform"/>
            <consortium name="The Broad Institute Genome Sequencing Center for Infectious Disease"/>
            <person name="Wu L."/>
            <person name="Ma J."/>
        </authorList>
    </citation>
    <scope>NUCLEOTIDE SEQUENCE [LARGE SCALE GENOMIC DNA]</scope>
    <source>
        <strain evidence="2 3">XZGYJ-43</strain>
    </source>
</reference>
<organism evidence="2 3">
    <name type="scientific">Halospeciosus flavus</name>
    <dbReference type="NCBI Taxonomy" id="3032283"/>
    <lineage>
        <taxon>Archaea</taxon>
        <taxon>Methanobacteriati</taxon>
        <taxon>Methanobacteriota</taxon>
        <taxon>Stenosarchaea group</taxon>
        <taxon>Halobacteria</taxon>
        <taxon>Halobacteriales</taxon>
        <taxon>Halobacteriaceae</taxon>
        <taxon>Halospeciosus</taxon>
    </lineage>
</organism>
<accession>A0ABD5Z769</accession>
<evidence type="ECO:0000256" key="1">
    <source>
        <dbReference type="SAM" id="MobiDB-lite"/>
    </source>
</evidence>
<dbReference type="Pfam" id="PF19102">
    <property type="entry name" value="DUF5789"/>
    <property type="match status" value="1"/>
</dbReference>
<feature type="compositionally biased region" description="Basic and acidic residues" evidence="1">
    <location>
        <begin position="98"/>
        <end position="112"/>
    </location>
</feature>
<keyword evidence="3" id="KW-1185">Reference proteome</keyword>
<feature type="compositionally biased region" description="Basic and acidic residues" evidence="1">
    <location>
        <begin position="1"/>
        <end position="26"/>
    </location>
</feature>
<evidence type="ECO:0000313" key="3">
    <source>
        <dbReference type="Proteomes" id="UP001596447"/>
    </source>
</evidence>
<evidence type="ECO:0000313" key="2">
    <source>
        <dbReference type="EMBL" id="MFC7201020.1"/>
    </source>
</evidence>
<gene>
    <name evidence="2" type="ORF">ACFQJ9_16675</name>
</gene>
<dbReference type="AlphaFoldDB" id="A0ABD5Z769"/>
<feature type="region of interest" description="Disordered" evidence="1">
    <location>
        <begin position="1"/>
        <end position="43"/>
    </location>
</feature>
<protein>
    <recommendedName>
        <fullName evidence="4">DUF2795 domain-containing protein</fullName>
    </recommendedName>
</protein>